<keyword evidence="3" id="KW-1185">Reference proteome</keyword>
<feature type="compositionally biased region" description="Basic and acidic residues" evidence="1">
    <location>
        <begin position="47"/>
        <end position="67"/>
    </location>
</feature>
<protein>
    <submittedName>
        <fullName evidence="2">Uncharacterized protein</fullName>
    </submittedName>
</protein>
<proteinExistence type="predicted"/>
<sequence length="67" mass="7202">MLGRMAAVPFLLRGKGLVDPAVLGGLPGAATQDQRDHEGGDGQQRVVVDEEKDRQDETCGARKIQED</sequence>
<organism evidence="2 3">
    <name type="scientific">Kocuria rhizophila</name>
    <dbReference type="NCBI Taxonomy" id="72000"/>
    <lineage>
        <taxon>Bacteria</taxon>
        <taxon>Bacillati</taxon>
        <taxon>Actinomycetota</taxon>
        <taxon>Actinomycetes</taxon>
        <taxon>Micrococcales</taxon>
        <taxon>Micrococcaceae</taxon>
        <taxon>Kocuria</taxon>
    </lineage>
</organism>
<reference evidence="2 3" key="1">
    <citation type="submission" date="2019-03" db="EMBL/GenBank/DDBJ databases">
        <title>Genome Sequencing and Assembly of Various Microbes Isolated from Alder Root Nodule.</title>
        <authorList>
            <person name="Swanson E."/>
            <person name="Sevigny J.L."/>
            <person name="Pesce C."/>
            <person name="Davis I."/>
            <person name="Kleiner V."/>
            <person name="Tisa L."/>
        </authorList>
    </citation>
    <scope>NUCLEOTIDE SEQUENCE [LARGE SCALE GENOMIC DNA]</scope>
    <source>
        <strain evidence="2 3">4R-31</strain>
    </source>
</reference>
<evidence type="ECO:0000313" key="3">
    <source>
        <dbReference type="Proteomes" id="UP000298017"/>
    </source>
</evidence>
<dbReference type="AlphaFoldDB" id="A0AAX2SC65"/>
<evidence type="ECO:0000256" key="1">
    <source>
        <dbReference type="SAM" id="MobiDB-lite"/>
    </source>
</evidence>
<dbReference type="GeneID" id="93232250"/>
<dbReference type="RefSeq" id="WP_124109015.1">
    <property type="nucleotide sequence ID" value="NZ_CP097204.1"/>
</dbReference>
<feature type="region of interest" description="Disordered" evidence="1">
    <location>
        <begin position="22"/>
        <end position="67"/>
    </location>
</feature>
<dbReference type="Proteomes" id="UP000298017">
    <property type="component" value="Unassembled WGS sequence"/>
</dbReference>
<comment type="caution">
    <text evidence="2">The sequence shown here is derived from an EMBL/GenBank/DDBJ whole genome shotgun (WGS) entry which is preliminary data.</text>
</comment>
<gene>
    <name evidence="2" type="ORF">E4P33_09910</name>
</gene>
<name>A0AAX2SC65_KOCRH</name>
<accession>A0AAX2SC65</accession>
<dbReference type="EMBL" id="SPNK01000012">
    <property type="protein sequence ID" value="TFH99846.1"/>
    <property type="molecule type" value="Genomic_DNA"/>
</dbReference>
<evidence type="ECO:0000313" key="2">
    <source>
        <dbReference type="EMBL" id="TFH99846.1"/>
    </source>
</evidence>